<dbReference type="Gene3D" id="1.10.150.20">
    <property type="entry name" value="5' to 3' exonuclease, C-terminal subdomain"/>
    <property type="match status" value="1"/>
</dbReference>
<dbReference type="Gene3D" id="2.170.120.12">
    <property type="entry name" value="DNA-directed RNA polymerase, insert domain"/>
    <property type="match status" value="1"/>
</dbReference>
<proteinExistence type="inferred from homology"/>
<dbReference type="Pfam" id="PF01000">
    <property type="entry name" value="RNA_pol_A_bac"/>
    <property type="match status" value="1"/>
</dbReference>
<evidence type="ECO:0000256" key="7">
    <source>
        <dbReference type="ARBA" id="ARBA00023163"/>
    </source>
</evidence>
<keyword evidence="11" id="KW-0150">Chloroplast</keyword>
<dbReference type="SUPFAM" id="SSF56553">
    <property type="entry name" value="Insert subdomain of RNA polymerase alpha subunit"/>
    <property type="match status" value="1"/>
</dbReference>
<dbReference type="GeneID" id="27986507"/>
<dbReference type="Pfam" id="PF03118">
    <property type="entry name" value="RNA_pol_A_CTD"/>
    <property type="match status" value="1"/>
</dbReference>
<dbReference type="InterPro" id="IPR011262">
    <property type="entry name" value="DNA-dir_RNA_pol_insert"/>
</dbReference>
<keyword evidence="5" id="KW-0808">Transferase</keyword>
<evidence type="ECO:0000313" key="11">
    <source>
        <dbReference type="EMBL" id="ANI25405.1"/>
    </source>
</evidence>
<keyword evidence="11" id="KW-0934">Plastid</keyword>
<sequence>MHYSIVMNKDIQHVNVFFKCQCVESIIYNKRHHYGRFLISPLNINQALTLAVALRRTLLSTLEGLAFTFAQSLHTEIIDAYSTVNGMKETIQDVLANLTDIVLKASSTDSSPKSTIARLCKQGPTLVTAKDISLPAGIEIVDPDQLIATLIKPIKLDLVLKIEKSSGYKIKEVIYDDPSIWNINAKFMPVKDVSYYFYDVQRELKDSFLKSESLGFLDEKSNTIPSQNAFFEKTKKTLNLQNSSSEDSHSFKMLFLEIHTNGSITPEAALKKAAYTFQCWLNPFLDIPISFMGNFAEEVTKETFPTKKIIMRESVLLTQFKNFPETTLVERSWNNEPIDKLNLSTRAYNCLKRENIHTIYDLLQIPYKDLVNIKNFGKKCVKEVLDGLKQLDLFLKE</sequence>
<dbReference type="GO" id="GO:0003677">
    <property type="term" value="F:DNA binding"/>
    <property type="evidence" value="ECO:0007669"/>
    <property type="project" value="InterPro"/>
</dbReference>
<comment type="similarity">
    <text evidence="2">Belongs to the RNA polymerase alpha chain family.</text>
</comment>
<dbReference type="GO" id="GO:0005737">
    <property type="term" value="C:cytoplasm"/>
    <property type="evidence" value="ECO:0007669"/>
    <property type="project" value="UniProtKB-ARBA"/>
</dbReference>
<keyword evidence="4" id="KW-0240">DNA-directed RNA polymerase</keyword>
<dbReference type="EC" id="2.7.7.6" evidence="3"/>
<comment type="function">
    <text evidence="1">DNA-dependent RNA polymerase catalyzes the transcription of DNA into RNA using the four ribonucleoside triphosphates as substrates.</text>
</comment>
<dbReference type="RefSeq" id="YP_009256674.1">
    <property type="nucleotide sequence ID" value="NC_030313.1"/>
</dbReference>
<accession>A0A191T4T9</accession>
<dbReference type="EMBL" id="KU646490">
    <property type="protein sequence ID" value="ANI25405.1"/>
    <property type="molecule type" value="Genomic_DNA"/>
</dbReference>
<keyword evidence="6" id="KW-0548">Nucleotidyltransferase</keyword>
<evidence type="ECO:0000256" key="2">
    <source>
        <dbReference type="ARBA" id="ARBA00007123"/>
    </source>
</evidence>
<feature type="domain" description="DNA-directed RNA polymerase RpoA/D/Rpb3-type" evidence="10">
    <location>
        <begin position="34"/>
        <end position="287"/>
    </location>
</feature>
<dbReference type="SMART" id="SM00662">
    <property type="entry name" value="RPOLD"/>
    <property type="match status" value="1"/>
</dbReference>
<comment type="catalytic activity">
    <reaction evidence="9">
        <text>RNA(n) + a ribonucleoside 5'-triphosphate = RNA(n+1) + diphosphate</text>
        <dbReference type="Rhea" id="RHEA:21248"/>
        <dbReference type="Rhea" id="RHEA-COMP:14527"/>
        <dbReference type="Rhea" id="RHEA-COMP:17342"/>
        <dbReference type="ChEBI" id="CHEBI:33019"/>
        <dbReference type="ChEBI" id="CHEBI:61557"/>
        <dbReference type="ChEBI" id="CHEBI:140395"/>
        <dbReference type="EC" id="2.7.7.6"/>
    </reaction>
</comment>
<dbReference type="SUPFAM" id="SSF55257">
    <property type="entry name" value="RBP11-like subunits of RNA polymerase"/>
    <property type="match status" value="1"/>
</dbReference>
<dbReference type="GO" id="GO:0046983">
    <property type="term" value="F:protein dimerization activity"/>
    <property type="evidence" value="ECO:0007669"/>
    <property type="project" value="InterPro"/>
</dbReference>
<evidence type="ECO:0000256" key="4">
    <source>
        <dbReference type="ARBA" id="ARBA00022478"/>
    </source>
</evidence>
<evidence type="ECO:0000256" key="6">
    <source>
        <dbReference type="ARBA" id="ARBA00022695"/>
    </source>
</evidence>
<keyword evidence="7" id="KW-0804">Transcription</keyword>
<protein>
    <recommendedName>
        <fullName evidence="3">DNA-directed RNA polymerase</fullName>
        <ecNumber evidence="3">2.7.7.6</ecNumber>
    </recommendedName>
    <alternativeName>
        <fullName evidence="8">Plastid-encoded RNA polymerase subunit alpha</fullName>
    </alternativeName>
</protein>
<gene>
    <name evidence="11" type="primary">rpoA</name>
</gene>
<evidence type="ECO:0000256" key="5">
    <source>
        <dbReference type="ARBA" id="ARBA00022679"/>
    </source>
</evidence>
<dbReference type="Gene3D" id="3.30.1360.10">
    <property type="entry name" value="RNA polymerase, RBP11-like subunit"/>
    <property type="match status" value="2"/>
</dbReference>
<dbReference type="GO" id="GO:0000428">
    <property type="term" value="C:DNA-directed RNA polymerase complex"/>
    <property type="evidence" value="ECO:0007669"/>
    <property type="project" value="UniProtKB-KW"/>
</dbReference>
<organism evidence="11">
    <name type="scientific">Entransia fimbriata</name>
    <dbReference type="NCBI Taxonomy" id="130991"/>
    <lineage>
        <taxon>Eukaryota</taxon>
        <taxon>Viridiplantae</taxon>
        <taxon>Streptophyta</taxon>
        <taxon>Klebsormidiophyceae</taxon>
        <taxon>Entransiales</taxon>
        <taxon>Entransiaceae</taxon>
        <taxon>Entransia</taxon>
    </lineage>
</organism>
<evidence type="ECO:0000256" key="1">
    <source>
        <dbReference type="ARBA" id="ARBA00004026"/>
    </source>
</evidence>
<evidence type="ECO:0000256" key="3">
    <source>
        <dbReference type="ARBA" id="ARBA00012418"/>
    </source>
</evidence>
<dbReference type="InterPro" id="IPR011260">
    <property type="entry name" value="RNAP_asu_C"/>
</dbReference>
<evidence type="ECO:0000256" key="8">
    <source>
        <dbReference type="ARBA" id="ARBA00031776"/>
    </source>
</evidence>
<dbReference type="GO" id="GO:0006351">
    <property type="term" value="P:DNA-templated transcription"/>
    <property type="evidence" value="ECO:0007669"/>
    <property type="project" value="InterPro"/>
</dbReference>
<dbReference type="InterPro" id="IPR011263">
    <property type="entry name" value="DNA-dir_RNA_pol_RpoA/D/Rpb3"/>
</dbReference>
<dbReference type="SUPFAM" id="SSF47789">
    <property type="entry name" value="C-terminal domain of RNA polymerase alpha subunit"/>
    <property type="match status" value="1"/>
</dbReference>
<evidence type="ECO:0000256" key="9">
    <source>
        <dbReference type="ARBA" id="ARBA00048552"/>
    </source>
</evidence>
<name>A0A191T4T9_9VIRI</name>
<dbReference type="GO" id="GO:0003899">
    <property type="term" value="F:DNA-directed RNA polymerase activity"/>
    <property type="evidence" value="ECO:0007669"/>
    <property type="project" value="UniProtKB-EC"/>
</dbReference>
<reference evidence="11" key="1">
    <citation type="journal article" date="2016" name="Front. Plant Sci.">
        <title>Comparative Chloroplast Genome Analyses of Streptophyte Green Algae Uncover Major Structural Alterations in the Klebsormidiophyceae, Coleochaetophyceae and Zygnematophyceae.</title>
        <authorList>
            <person name="Lemieux C."/>
            <person name="Otis C."/>
            <person name="Turmel M."/>
        </authorList>
    </citation>
    <scope>NUCLEOTIDE SEQUENCE</scope>
</reference>
<dbReference type="AlphaFoldDB" id="A0A191T4T9"/>
<dbReference type="CDD" id="cd06928">
    <property type="entry name" value="RNAP_alpha_NTD"/>
    <property type="match status" value="1"/>
</dbReference>
<geneLocation type="chloroplast" evidence="11"/>
<dbReference type="InterPro" id="IPR036603">
    <property type="entry name" value="RBP11-like"/>
</dbReference>
<dbReference type="Pfam" id="PF01193">
    <property type="entry name" value="RNA_pol_L"/>
    <property type="match status" value="1"/>
</dbReference>
<dbReference type="InterPro" id="IPR036643">
    <property type="entry name" value="RNApol_insert_sf"/>
</dbReference>
<evidence type="ECO:0000259" key="10">
    <source>
        <dbReference type="SMART" id="SM00662"/>
    </source>
</evidence>